<protein>
    <recommendedName>
        <fullName evidence="3">LigT-like protein</fullName>
    </recommendedName>
</protein>
<organism evidence="1 2">
    <name type="scientific">Asterophora parasitica</name>
    <dbReference type="NCBI Taxonomy" id="117018"/>
    <lineage>
        <taxon>Eukaryota</taxon>
        <taxon>Fungi</taxon>
        <taxon>Dikarya</taxon>
        <taxon>Basidiomycota</taxon>
        <taxon>Agaricomycotina</taxon>
        <taxon>Agaricomycetes</taxon>
        <taxon>Agaricomycetidae</taxon>
        <taxon>Agaricales</taxon>
        <taxon>Tricholomatineae</taxon>
        <taxon>Lyophyllaceae</taxon>
        <taxon>Asterophora</taxon>
    </lineage>
</organism>
<dbReference type="Pfam" id="PF07823">
    <property type="entry name" value="CPDase"/>
    <property type="match status" value="1"/>
</dbReference>
<evidence type="ECO:0000313" key="2">
    <source>
        <dbReference type="Proteomes" id="UP000775547"/>
    </source>
</evidence>
<accession>A0A9P7G8X3</accession>
<reference evidence="1" key="2">
    <citation type="submission" date="2021-10" db="EMBL/GenBank/DDBJ databases">
        <title>Phylogenomics reveals ancestral predisposition of the termite-cultivated fungus Termitomyces towards a domesticated lifestyle.</title>
        <authorList>
            <person name="Auxier B."/>
            <person name="Grum-Grzhimaylo A."/>
            <person name="Cardenas M.E."/>
            <person name="Lodge J.D."/>
            <person name="Laessoe T."/>
            <person name="Pedersen O."/>
            <person name="Smith M.E."/>
            <person name="Kuyper T.W."/>
            <person name="Franco-Molano E.A."/>
            <person name="Baroni T.J."/>
            <person name="Aanen D.K."/>
        </authorList>
    </citation>
    <scope>NUCLEOTIDE SEQUENCE</scope>
    <source>
        <strain evidence="1">AP01</strain>
        <tissue evidence="1">Mycelium</tissue>
    </source>
</reference>
<gene>
    <name evidence="1" type="ORF">DXG03_007169</name>
</gene>
<dbReference type="InterPro" id="IPR012386">
    <property type="entry name" value="Cyclic-nucl_3Pdiesterase"/>
</dbReference>
<sequence length="185" mass="20600">MENAQRLSTIMNLWKGQDPSSFPSSYPTFAPHITLASFPSSSAIPAKQIRAAIPKLDEEIQVDFKSVEIGDHFFRSVYIAIAPSPALWALHEQVHTNLGIEPRTPAYPHLSLCYIDDADAALGEREKFYGELLVRIKITGNARIGLDCEGIKKDWMEGFQATEIWVADCDGPVEGWQILDKISVV</sequence>
<dbReference type="EMBL" id="JABCKV010000050">
    <property type="protein sequence ID" value="KAG5645079.1"/>
    <property type="molecule type" value="Genomic_DNA"/>
</dbReference>
<dbReference type="InterPro" id="IPR009097">
    <property type="entry name" value="Cyclic_Pdiesterase"/>
</dbReference>
<comment type="caution">
    <text evidence="1">The sequence shown here is derived from an EMBL/GenBank/DDBJ whole genome shotgun (WGS) entry which is preliminary data.</text>
</comment>
<dbReference type="AlphaFoldDB" id="A0A9P7G8X3"/>
<dbReference type="PANTHER" id="PTHR28141:SF1">
    <property type="entry name" value="2',3'-CYCLIC-NUCLEOTIDE 3'-PHOSPHODIESTERASE"/>
    <property type="match status" value="1"/>
</dbReference>
<reference evidence="1" key="1">
    <citation type="submission" date="2020-07" db="EMBL/GenBank/DDBJ databases">
        <authorList>
            <person name="Nieuwenhuis M."/>
            <person name="Van De Peppel L.J.J."/>
        </authorList>
    </citation>
    <scope>NUCLEOTIDE SEQUENCE</scope>
    <source>
        <strain evidence="1">AP01</strain>
        <tissue evidence="1">Mycelium</tissue>
    </source>
</reference>
<dbReference type="Gene3D" id="3.90.1140.10">
    <property type="entry name" value="Cyclic phosphodiesterase"/>
    <property type="match status" value="1"/>
</dbReference>
<name>A0A9P7G8X3_9AGAR</name>
<dbReference type="GO" id="GO:0004113">
    <property type="term" value="F:2',3'-cyclic-nucleotide 3'-phosphodiesterase activity"/>
    <property type="evidence" value="ECO:0007669"/>
    <property type="project" value="TreeGrafter"/>
</dbReference>
<dbReference type="GO" id="GO:0009187">
    <property type="term" value="P:cyclic nucleotide metabolic process"/>
    <property type="evidence" value="ECO:0007669"/>
    <property type="project" value="TreeGrafter"/>
</dbReference>
<proteinExistence type="predicted"/>
<evidence type="ECO:0000313" key="1">
    <source>
        <dbReference type="EMBL" id="KAG5645079.1"/>
    </source>
</evidence>
<keyword evidence="2" id="KW-1185">Reference proteome</keyword>
<evidence type="ECO:0008006" key="3">
    <source>
        <dbReference type="Google" id="ProtNLM"/>
    </source>
</evidence>
<dbReference type="SUPFAM" id="SSF55144">
    <property type="entry name" value="LigT-like"/>
    <property type="match status" value="1"/>
</dbReference>
<dbReference type="Proteomes" id="UP000775547">
    <property type="component" value="Unassembled WGS sequence"/>
</dbReference>
<dbReference type="PANTHER" id="PTHR28141">
    <property type="entry name" value="2',3'-CYCLIC-NUCLEOTIDE 3'-PHOSPHODIESTERASE"/>
    <property type="match status" value="1"/>
</dbReference>
<dbReference type="OrthoDB" id="514292at2759"/>